<protein>
    <submittedName>
        <fullName evidence="1">Uncharacterized protein</fullName>
    </submittedName>
</protein>
<gene>
    <name evidence="1" type="ORF">AAAT05_07895</name>
</gene>
<name>A0ABV1IH72_9ACTN</name>
<evidence type="ECO:0000313" key="2">
    <source>
        <dbReference type="Proteomes" id="UP001478817"/>
    </source>
</evidence>
<proteinExistence type="predicted"/>
<sequence length="391" mass="42865">MAEDELANTDNPDERRRALAKSLADLELTPVGPDKVELTRADAVKLPLGELTSLGVGLSSLSKAGEQLYRVKLPAGATLKQAKDGLFSSSATLLDGSSAWAKFERVAPGLVFDPAAVAVAAALAQINQKLDGIQDSIDRMFGYLRTKDKAADLAALDNLKAILDEYRYNLDNAQFKRLKLALVQDVNSHAQRRIHELQTHLSEASHKKGLLELRGQTADAAAAALDDLKDYQLAVYLYSFSSFLGVMLLENYDEGYLTLKAKDIREQACEYRKAYTACFDAIEARNRQTLDSYVLDGLSAGLSGLGHLVEMTIFADATDIDEALADAAHGIVDFNEEENDRLTHLLTQAKDPGVRPFAEGIDAVNRVYNRPYQVLTDGENVYVLPEEGEKR</sequence>
<evidence type="ECO:0000313" key="1">
    <source>
        <dbReference type="EMBL" id="MEQ2638259.1"/>
    </source>
</evidence>
<reference evidence="1 2" key="1">
    <citation type="submission" date="2024-04" db="EMBL/GenBank/DDBJ databases">
        <title>Human intestinal bacterial collection.</title>
        <authorList>
            <person name="Pauvert C."/>
            <person name="Hitch T.C.A."/>
            <person name="Clavel T."/>
        </authorList>
    </citation>
    <scope>NUCLEOTIDE SEQUENCE [LARGE SCALE GENOMIC DNA]</scope>
    <source>
        <strain evidence="1 2">CLA-AA-H197</strain>
    </source>
</reference>
<comment type="caution">
    <text evidence="1">The sequence shown here is derived from an EMBL/GenBank/DDBJ whole genome shotgun (WGS) entry which is preliminary data.</text>
</comment>
<keyword evidence="2" id="KW-1185">Reference proteome</keyword>
<dbReference type="RefSeq" id="WP_349182914.1">
    <property type="nucleotide sequence ID" value="NZ_JBBNGS010000015.1"/>
</dbReference>
<dbReference type="Proteomes" id="UP001478817">
    <property type="component" value="Unassembled WGS sequence"/>
</dbReference>
<organism evidence="1 2">
    <name type="scientific">Paratractidigestivibacter faecalis</name>
    <dbReference type="NCBI Taxonomy" id="2292441"/>
    <lineage>
        <taxon>Bacteria</taxon>
        <taxon>Bacillati</taxon>
        <taxon>Actinomycetota</taxon>
        <taxon>Coriobacteriia</taxon>
        <taxon>Coriobacteriales</taxon>
        <taxon>Atopobiaceae</taxon>
        <taxon>Paratractidigestivibacter</taxon>
    </lineage>
</organism>
<accession>A0ABV1IH72</accession>
<dbReference type="EMBL" id="JBBNGS010000015">
    <property type="protein sequence ID" value="MEQ2638259.1"/>
    <property type="molecule type" value="Genomic_DNA"/>
</dbReference>